<protein>
    <submittedName>
        <fullName evidence="2">Uncharacterized protein</fullName>
    </submittedName>
</protein>
<dbReference type="Proteomes" id="UP000807159">
    <property type="component" value="Chromosome 11"/>
</dbReference>
<organism evidence="2 3">
    <name type="scientific">Populus deltoides</name>
    <name type="common">Eastern poplar</name>
    <name type="synonym">Eastern cottonwood</name>
    <dbReference type="NCBI Taxonomy" id="3696"/>
    <lineage>
        <taxon>Eukaryota</taxon>
        <taxon>Viridiplantae</taxon>
        <taxon>Streptophyta</taxon>
        <taxon>Embryophyta</taxon>
        <taxon>Tracheophyta</taxon>
        <taxon>Spermatophyta</taxon>
        <taxon>Magnoliopsida</taxon>
        <taxon>eudicotyledons</taxon>
        <taxon>Gunneridae</taxon>
        <taxon>Pentapetalae</taxon>
        <taxon>rosids</taxon>
        <taxon>fabids</taxon>
        <taxon>Malpighiales</taxon>
        <taxon>Salicaceae</taxon>
        <taxon>Saliceae</taxon>
        <taxon>Populus</taxon>
    </lineage>
</organism>
<feature type="region of interest" description="Disordered" evidence="1">
    <location>
        <begin position="33"/>
        <end position="53"/>
    </location>
</feature>
<feature type="region of interest" description="Disordered" evidence="1">
    <location>
        <begin position="108"/>
        <end position="134"/>
    </location>
</feature>
<proteinExistence type="predicted"/>
<sequence>MGRTSSRYSLSATATVFNGPVKKWKRKWVHVSPSPTLSYGNNNNSNGHNDQNNNGSRLLLCRWTLLSPAAATSTTTEDPPKRKFRYTPIAVLKERSKAEKKAEQEVEKQVVGWQTAKNDEQNDEDDFKSETQDSNLSHLDLDLCLKGRNSDLDSVGQSKEDRVKRASSVELQALYSWICYKTQEIEADKEGWYVHLYGGISFLPYRATAIIWSSRKPLINVPTLLRSCNMRRHTVAHRLLLGAFKALLQGHCSPTGFFLLCGWEEYLIASLVLPKAQSCPREGKKVTCSPDQISTPPLGEGPSTFAIFSVLCPRSLTLAPLVPMDLP</sequence>
<dbReference type="EMBL" id="JACEGQ020000011">
    <property type="protein sequence ID" value="KAH8494088.1"/>
    <property type="molecule type" value="Genomic_DNA"/>
</dbReference>
<dbReference type="AlphaFoldDB" id="A0A8T2XLU1"/>
<gene>
    <name evidence="2" type="ORF">H0E87_020740</name>
</gene>
<accession>A0A8T2XLU1</accession>
<dbReference type="PANTHER" id="PTHR34572:SF8">
    <property type="entry name" value="(RAPE) HYPOTHETICAL PROTEIN"/>
    <property type="match status" value="1"/>
</dbReference>
<comment type="caution">
    <text evidence="2">The sequence shown here is derived from an EMBL/GenBank/DDBJ whole genome shotgun (WGS) entry which is preliminary data.</text>
</comment>
<evidence type="ECO:0000313" key="3">
    <source>
        <dbReference type="Proteomes" id="UP000807159"/>
    </source>
</evidence>
<reference evidence="2" key="1">
    <citation type="journal article" date="2021" name="J. Hered.">
        <title>Genome Assembly of Salicaceae Populus deltoides (Eastern Cottonwood) I-69 Based on Nanopore Sequencing and Hi-C Technologies.</title>
        <authorList>
            <person name="Bai S."/>
            <person name="Wu H."/>
            <person name="Zhang J."/>
            <person name="Pan Z."/>
            <person name="Zhao W."/>
            <person name="Li Z."/>
            <person name="Tong C."/>
        </authorList>
    </citation>
    <scope>NUCLEOTIDE SEQUENCE</scope>
    <source>
        <tissue evidence="2">Leaf</tissue>
    </source>
</reference>
<evidence type="ECO:0000313" key="2">
    <source>
        <dbReference type="EMBL" id="KAH8494088.1"/>
    </source>
</evidence>
<keyword evidence="3" id="KW-1185">Reference proteome</keyword>
<feature type="compositionally biased region" description="Low complexity" evidence="1">
    <location>
        <begin position="38"/>
        <end position="53"/>
    </location>
</feature>
<dbReference type="PANTHER" id="PTHR34572">
    <property type="entry name" value="GOLGIN FAMILY A PROTEIN"/>
    <property type="match status" value="1"/>
</dbReference>
<evidence type="ECO:0000256" key="1">
    <source>
        <dbReference type="SAM" id="MobiDB-lite"/>
    </source>
</evidence>
<name>A0A8T2XLU1_POPDE</name>